<dbReference type="Pfam" id="PF12725">
    <property type="entry name" value="DUF3810"/>
    <property type="match status" value="1"/>
</dbReference>
<reference evidence="2 3" key="1">
    <citation type="submission" date="2019-01" db="EMBL/GenBank/DDBJ databases">
        <title>Muriicola soli sp. nov., isolated from soil.</title>
        <authorList>
            <person name="Kang H.J."/>
            <person name="Kim S.B."/>
        </authorList>
    </citation>
    <scope>NUCLEOTIDE SEQUENCE [LARGE SCALE GENOMIC DNA]</scope>
    <source>
        <strain evidence="2 3">MMS17-SY002</strain>
    </source>
</reference>
<evidence type="ECO:0000256" key="1">
    <source>
        <dbReference type="SAM" id="Phobius"/>
    </source>
</evidence>
<feature type="transmembrane region" description="Helical" evidence="1">
    <location>
        <begin position="86"/>
        <end position="108"/>
    </location>
</feature>
<proteinExistence type="predicted"/>
<name>A0A411EA32_9FLAO</name>
<dbReference type="InterPro" id="IPR024294">
    <property type="entry name" value="DUF3810"/>
</dbReference>
<dbReference type="RefSeq" id="WP_129604979.1">
    <property type="nucleotide sequence ID" value="NZ_CP035544.1"/>
</dbReference>
<evidence type="ECO:0000313" key="3">
    <source>
        <dbReference type="Proteomes" id="UP000290889"/>
    </source>
</evidence>
<sequence length="355" mass="41176">MNYRLKNAIVLALPVQIILISWISNYPSFIEEYYSRGIYPVIAESMRWLYGWIPFSLGDILYTLLGLLAIRYLFTKWIYIRTKPVAFIRNLLVVFSVAYLTFHLLWGLNYYREPLAKTLGLQASYSVEELLEFTTRLTEEANRQHLVLTGNDSVQVSFSFSRREIFKKVGAEDHPVSDEFPELEYTNPSIKGSLYSLALTYMGYGGYLNPFTLESQVNRKIPMFRFPVVSCHEMAHQLGYAAENEANFIGYLRAVNQNDPHIKYAALSYALGYCLADLRFQDEDKFQEVYGKVNQGIKLDYEELSDFWISYENPLEPVFKEVYNSFLKANNQVEGIRSYNQVVALLVAYHKQSPL</sequence>
<keyword evidence="3" id="KW-1185">Reference proteome</keyword>
<dbReference type="Proteomes" id="UP000290889">
    <property type="component" value="Chromosome"/>
</dbReference>
<keyword evidence="1" id="KW-1133">Transmembrane helix</keyword>
<keyword evidence="1" id="KW-0472">Membrane</keyword>
<accession>A0A411EA32</accession>
<dbReference type="EMBL" id="CP035544">
    <property type="protein sequence ID" value="QBA64585.1"/>
    <property type="molecule type" value="Genomic_DNA"/>
</dbReference>
<dbReference type="OrthoDB" id="1048788at2"/>
<dbReference type="KEGG" id="mur:EQY75_08625"/>
<organism evidence="2 3">
    <name type="scientific">Muriicola soli</name>
    <dbReference type="NCBI Taxonomy" id="2507538"/>
    <lineage>
        <taxon>Bacteria</taxon>
        <taxon>Pseudomonadati</taxon>
        <taxon>Bacteroidota</taxon>
        <taxon>Flavobacteriia</taxon>
        <taxon>Flavobacteriales</taxon>
        <taxon>Flavobacteriaceae</taxon>
        <taxon>Muriicola</taxon>
    </lineage>
</organism>
<feature type="transmembrane region" description="Helical" evidence="1">
    <location>
        <begin position="49"/>
        <end position="74"/>
    </location>
</feature>
<protein>
    <submittedName>
        <fullName evidence="2">DUF3810 domain-containing protein</fullName>
    </submittedName>
</protein>
<evidence type="ECO:0000313" key="2">
    <source>
        <dbReference type="EMBL" id="QBA64585.1"/>
    </source>
</evidence>
<dbReference type="AlphaFoldDB" id="A0A411EA32"/>
<gene>
    <name evidence="2" type="ORF">EQY75_08625</name>
</gene>
<keyword evidence="1" id="KW-0812">Transmembrane</keyword>
<feature type="transmembrane region" description="Helical" evidence="1">
    <location>
        <begin position="7"/>
        <end position="29"/>
    </location>
</feature>